<keyword evidence="1" id="KW-0812">Transmembrane</keyword>
<keyword evidence="3" id="KW-1185">Reference proteome</keyword>
<dbReference type="HOGENOM" id="CLU_1966833_0_0_9"/>
<evidence type="ECO:0000313" key="3">
    <source>
        <dbReference type="Proteomes" id="UP000003157"/>
    </source>
</evidence>
<gene>
    <name evidence="2" type="ORF">HMPREF9488_00044</name>
</gene>
<keyword evidence="1" id="KW-1133">Transmembrane helix</keyword>
<name>E7G5K6_9FIRM</name>
<dbReference type="EMBL" id="ADKX01000001">
    <property type="protein sequence ID" value="EFW06507.1"/>
    <property type="molecule type" value="Genomic_DNA"/>
</dbReference>
<dbReference type="AlphaFoldDB" id="E7G5K6"/>
<dbReference type="OrthoDB" id="1650382at2"/>
<dbReference type="Proteomes" id="UP000003157">
    <property type="component" value="Unassembled WGS sequence"/>
</dbReference>
<sequence>MNKIVGILLPYLIIIFISIMQFVTIPQKLVFEALVIGITIGLWFLCLQKSEGTVMMKLGMILSLVIFAVATILGISNLHLDILTDFTPILALISGCECIGLYIVSQNKTTLSMSYKYSYKNKRRRYF</sequence>
<dbReference type="eggNOG" id="ENOG5033W2A">
    <property type="taxonomic scope" value="Bacteria"/>
</dbReference>
<evidence type="ECO:0000256" key="1">
    <source>
        <dbReference type="SAM" id="Phobius"/>
    </source>
</evidence>
<comment type="caution">
    <text evidence="2">The sequence shown here is derived from an EMBL/GenBank/DDBJ whole genome shotgun (WGS) entry which is preliminary data.</text>
</comment>
<organism evidence="2 3">
    <name type="scientific">Coprobacillus cateniformis</name>
    <dbReference type="NCBI Taxonomy" id="100884"/>
    <lineage>
        <taxon>Bacteria</taxon>
        <taxon>Bacillati</taxon>
        <taxon>Bacillota</taxon>
        <taxon>Erysipelotrichia</taxon>
        <taxon>Erysipelotrichales</taxon>
        <taxon>Coprobacillaceae</taxon>
        <taxon>Coprobacillus</taxon>
    </lineage>
</organism>
<accession>E7G5K6</accession>
<reference evidence="2 3" key="1">
    <citation type="submission" date="2010-12" db="EMBL/GenBank/DDBJ databases">
        <title>The Genome Sequence of Coprobacillus sp. strain 29_1.</title>
        <authorList>
            <consortium name="The Broad Institute Genome Sequencing Platform"/>
            <person name="Earl A."/>
            <person name="Ward D."/>
            <person name="Feldgarden M."/>
            <person name="Gevers D."/>
            <person name="Daigneault M."/>
            <person name="Sibley C.D."/>
            <person name="White A."/>
            <person name="Strauss J."/>
            <person name="Allen-Vercoe E."/>
            <person name="Young S.K."/>
            <person name="Zeng Q."/>
            <person name="Gargeya S."/>
            <person name="Fitzgerald M."/>
            <person name="Haas B."/>
            <person name="Abouelleil A."/>
            <person name="Alvarado L."/>
            <person name="Arachchi H.M."/>
            <person name="Berlin A."/>
            <person name="Brown A."/>
            <person name="Chapman S.B."/>
            <person name="Chen Z."/>
            <person name="Dunbar C."/>
            <person name="Freedman E."/>
            <person name="Gearin G."/>
            <person name="Gellesch M."/>
            <person name="Goldberg J."/>
            <person name="Griggs A."/>
            <person name="Gujja S."/>
            <person name="Heilman E."/>
            <person name="Heiman D."/>
            <person name="Howarth C."/>
            <person name="Larson L."/>
            <person name="Lui A."/>
            <person name="MacDonald P.J.P."/>
            <person name="Mehta T."/>
            <person name="Montmayeur A."/>
            <person name="Murphy C."/>
            <person name="Neiman D."/>
            <person name="Pearson M."/>
            <person name="Priest M."/>
            <person name="Roberts A."/>
            <person name="Saif S."/>
            <person name="Shea T."/>
            <person name="Shenoy N."/>
            <person name="Sisk P."/>
            <person name="Stolte C."/>
            <person name="Sykes S."/>
            <person name="White J."/>
            <person name="Yandava C."/>
            <person name="Nusbaum C."/>
            <person name="Birren B."/>
        </authorList>
    </citation>
    <scope>NUCLEOTIDE SEQUENCE [LARGE SCALE GENOMIC DNA]</scope>
    <source>
        <strain evidence="2 3">29_1</strain>
    </source>
</reference>
<protein>
    <submittedName>
        <fullName evidence="2">Uncharacterized protein</fullName>
    </submittedName>
</protein>
<dbReference type="RefSeq" id="WP_008787172.1">
    <property type="nucleotide sequence ID" value="NZ_AKCB01000001.1"/>
</dbReference>
<keyword evidence="1" id="KW-0472">Membrane</keyword>
<feature type="transmembrane region" description="Helical" evidence="1">
    <location>
        <begin position="86"/>
        <end position="104"/>
    </location>
</feature>
<dbReference type="STRING" id="100884.GCA_000269565_01657"/>
<feature type="transmembrane region" description="Helical" evidence="1">
    <location>
        <begin position="58"/>
        <end position="80"/>
    </location>
</feature>
<proteinExistence type="predicted"/>
<dbReference type="GeneID" id="78229527"/>
<feature type="transmembrane region" description="Helical" evidence="1">
    <location>
        <begin position="7"/>
        <end position="23"/>
    </location>
</feature>
<feature type="transmembrane region" description="Helical" evidence="1">
    <location>
        <begin position="29"/>
        <end position="46"/>
    </location>
</feature>
<evidence type="ECO:0000313" key="2">
    <source>
        <dbReference type="EMBL" id="EFW06507.1"/>
    </source>
</evidence>